<feature type="compositionally biased region" description="Polar residues" evidence="2">
    <location>
        <begin position="505"/>
        <end position="528"/>
    </location>
</feature>
<proteinExistence type="predicted"/>
<feature type="compositionally biased region" description="Basic and acidic residues" evidence="2">
    <location>
        <begin position="874"/>
        <end position="899"/>
    </location>
</feature>
<comment type="caution">
    <text evidence="3">The sequence shown here is derived from an EMBL/GenBank/DDBJ whole genome shotgun (WGS) entry which is preliminary data.</text>
</comment>
<dbReference type="Pfam" id="PF04388">
    <property type="entry name" value="Hamartin"/>
    <property type="match status" value="1"/>
</dbReference>
<dbReference type="Proteomes" id="UP000756346">
    <property type="component" value="Unassembled WGS sequence"/>
</dbReference>
<organism evidence="3 4">
    <name type="scientific">Microdochium trichocladiopsis</name>
    <dbReference type="NCBI Taxonomy" id="1682393"/>
    <lineage>
        <taxon>Eukaryota</taxon>
        <taxon>Fungi</taxon>
        <taxon>Dikarya</taxon>
        <taxon>Ascomycota</taxon>
        <taxon>Pezizomycotina</taxon>
        <taxon>Sordariomycetes</taxon>
        <taxon>Xylariomycetidae</taxon>
        <taxon>Xylariales</taxon>
        <taxon>Microdochiaceae</taxon>
        <taxon>Microdochium</taxon>
    </lineage>
</organism>
<keyword evidence="4" id="KW-1185">Reference proteome</keyword>
<dbReference type="SUPFAM" id="SSF48371">
    <property type="entry name" value="ARM repeat"/>
    <property type="match status" value="1"/>
</dbReference>
<name>A0A9P8Y6Y3_9PEZI</name>
<feature type="region of interest" description="Disordered" evidence="2">
    <location>
        <begin position="439"/>
        <end position="528"/>
    </location>
</feature>
<evidence type="ECO:0000256" key="2">
    <source>
        <dbReference type="SAM" id="MobiDB-lite"/>
    </source>
</evidence>
<evidence type="ECO:0000313" key="3">
    <source>
        <dbReference type="EMBL" id="KAH7031092.1"/>
    </source>
</evidence>
<dbReference type="GeneID" id="70180784"/>
<accession>A0A9P8Y6Y3</accession>
<sequence>MSSLPQFKDLTKAVQAYVPTGTLPLSDDLADIIEGYVRKHEDKFEESIADKVNEELLSIFHNAVANNPPRYAPFMAVLRRLRPLISQPDKVLKWTDLLMPILDHLTQEKDLASESQALVLEILTAEDEHKGAGPVGGVPMAMAEKLLCIWLEECKCAGRSDEASQSFKERHIRETLLQYGRKRPKDLMIVMDKYFVRMTCRARILLLVADFVKSQPPHLYTILQTPLFGNLLTCLQQDTSSTIISLALGVLTMVLPHIPSSLVPYLPTLFNIYARLLFWDRQLSHEATSADSTQDPRISPSSSTWDKCGFSSNLDVTSIQHLMSFYTILYGLYPINFTDYIRKPQRYLRHADVPEADDVEVQPTEIRHATEPFRQCHLLHENFYTLTIESEKTDFGRWIKSEPAEVVADCMALYVAPEWQPEIIAPNFTVEAPGVGAVDVGDEPEATLLGGLSPQRTSVSSSTQAESLKPAVSPDIESNAEADALPPIARKSSQASHHSVKDSSAMATSSDGLETLPRQLTTSGSQTRLQDMINSNKAIKSGLHQSLNNDSVPSLALSQHESISERLHSHLNPGAAPAGTATDQKGCRESSTGHLYRQILLLQNDLTFERFMKQQHLTHMGELRRRQLREATTEAEAQNLMITNRHLKQRLAEAKSTEIQVKKEAEKSRTMSKKWEADLTTKLRALREEQKKWTAREKSLVSELDAAKSEHAKLVQLLCDAEVRELGLKQNMQSVELHVAELERLRKEVERLTEAERNFQAREAERQAALTSAEEADGRAEASRMKVAALEQELRQNQQRHQAEISALNTRLQDTLKKGSEPQIEDLRPKLKAAIAGARAQQELFRERLVEFAKRNNALQTELLELRSSLPTRRRSDPLHAYDKRRSKDASSESEDIPHTRTQRGLSDPETYDPTSYNATAPLEPVKSSGSDGRDGGPLIDAAPERAETGAAERYIGRGGVQNFRKEKKDKKDDRDRRKLVGIRGIRGLCRG</sequence>
<feature type="region of interest" description="Disordered" evidence="2">
    <location>
        <begin position="570"/>
        <end position="589"/>
    </location>
</feature>
<dbReference type="RefSeq" id="XP_046012772.1">
    <property type="nucleotide sequence ID" value="XM_046151238.1"/>
</dbReference>
<feature type="compositionally biased region" description="Polar residues" evidence="2">
    <location>
        <begin position="454"/>
        <end position="466"/>
    </location>
</feature>
<feature type="coiled-coil region" evidence="1">
    <location>
        <begin position="728"/>
        <end position="811"/>
    </location>
</feature>
<dbReference type="InterPro" id="IPR016024">
    <property type="entry name" value="ARM-type_fold"/>
</dbReference>
<evidence type="ECO:0000313" key="4">
    <source>
        <dbReference type="Proteomes" id="UP000756346"/>
    </source>
</evidence>
<reference evidence="3" key="1">
    <citation type="journal article" date="2021" name="Nat. Commun.">
        <title>Genetic determinants of endophytism in the Arabidopsis root mycobiome.</title>
        <authorList>
            <person name="Mesny F."/>
            <person name="Miyauchi S."/>
            <person name="Thiergart T."/>
            <person name="Pickel B."/>
            <person name="Atanasova L."/>
            <person name="Karlsson M."/>
            <person name="Huettel B."/>
            <person name="Barry K.W."/>
            <person name="Haridas S."/>
            <person name="Chen C."/>
            <person name="Bauer D."/>
            <person name="Andreopoulos W."/>
            <person name="Pangilinan J."/>
            <person name="LaButti K."/>
            <person name="Riley R."/>
            <person name="Lipzen A."/>
            <person name="Clum A."/>
            <person name="Drula E."/>
            <person name="Henrissat B."/>
            <person name="Kohler A."/>
            <person name="Grigoriev I.V."/>
            <person name="Martin F.M."/>
            <person name="Hacquard S."/>
        </authorList>
    </citation>
    <scope>NUCLEOTIDE SEQUENCE</scope>
    <source>
        <strain evidence="3">MPI-CAGE-CH-0230</strain>
    </source>
</reference>
<evidence type="ECO:0000256" key="1">
    <source>
        <dbReference type="SAM" id="Coils"/>
    </source>
</evidence>
<dbReference type="PANTHER" id="PTHR15154:SF2">
    <property type="entry name" value="HAMARTIN"/>
    <property type="match status" value="1"/>
</dbReference>
<dbReference type="PANTHER" id="PTHR15154">
    <property type="entry name" value="HAMARTIN"/>
    <property type="match status" value="1"/>
</dbReference>
<protein>
    <submittedName>
        <fullName evidence="3">Hamartin protein-domain-containing protein</fullName>
    </submittedName>
</protein>
<dbReference type="EMBL" id="JAGTJQ010000005">
    <property type="protein sequence ID" value="KAH7031092.1"/>
    <property type="molecule type" value="Genomic_DNA"/>
</dbReference>
<dbReference type="AlphaFoldDB" id="A0A9P8Y6Y3"/>
<dbReference type="GO" id="GO:0033596">
    <property type="term" value="C:TSC1-TSC2 complex"/>
    <property type="evidence" value="ECO:0007669"/>
    <property type="project" value="TreeGrafter"/>
</dbReference>
<gene>
    <name evidence="3" type="ORF">B0I36DRAFT_267814</name>
</gene>
<feature type="region of interest" description="Disordered" evidence="2">
    <location>
        <begin position="874"/>
        <end position="979"/>
    </location>
</feature>
<feature type="compositionally biased region" description="Basic and acidic residues" evidence="2">
    <location>
        <begin position="964"/>
        <end position="979"/>
    </location>
</feature>
<keyword evidence="1" id="KW-0175">Coiled coil</keyword>
<dbReference type="GO" id="GO:0051726">
    <property type="term" value="P:regulation of cell cycle"/>
    <property type="evidence" value="ECO:0007669"/>
    <property type="project" value="TreeGrafter"/>
</dbReference>
<dbReference type="InterPro" id="IPR007483">
    <property type="entry name" value="Hamartin"/>
</dbReference>
<dbReference type="GO" id="GO:0032007">
    <property type="term" value="P:negative regulation of TOR signaling"/>
    <property type="evidence" value="ECO:0007669"/>
    <property type="project" value="TreeGrafter"/>
</dbReference>
<dbReference type="OrthoDB" id="6022054at2759"/>